<organism evidence="2 3">
    <name type="scientific">Corynebacterium sanguinis</name>
    <dbReference type="NCBI Taxonomy" id="2594913"/>
    <lineage>
        <taxon>Bacteria</taxon>
        <taxon>Bacillati</taxon>
        <taxon>Actinomycetota</taxon>
        <taxon>Actinomycetes</taxon>
        <taxon>Mycobacteriales</taxon>
        <taxon>Corynebacteriaceae</taxon>
        <taxon>Corynebacterium</taxon>
    </lineage>
</organism>
<evidence type="ECO:0000313" key="2">
    <source>
        <dbReference type="EMBL" id="MBA4506229.1"/>
    </source>
</evidence>
<protein>
    <submittedName>
        <fullName evidence="2">MarR family transcriptional regulator</fullName>
    </submittedName>
</protein>
<dbReference type="GO" id="GO:0003700">
    <property type="term" value="F:DNA-binding transcription factor activity"/>
    <property type="evidence" value="ECO:0007669"/>
    <property type="project" value="InterPro"/>
</dbReference>
<dbReference type="AlphaFoldDB" id="A0A838WWK1"/>
<dbReference type="InterPro" id="IPR036388">
    <property type="entry name" value="WH-like_DNA-bd_sf"/>
</dbReference>
<gene>
    <name evidence="2" type="ORF">H0H28_13105</name>
</gene>
<reference evidence="2 3" key="1">
    <citation type="submission" date="2020-07" db="EMBL/GenBank/DDBJ databases">
        <authorList>
            <person name="Khare M."/>
        </authorList>
    </citation>
    <scope>NUCLEOTIDE SEQUENCE [LARGE SCALE GENOMIC DNA]</scope>
    <source>
        <strain evidence="2 3">P8776</strain>
    </source>
</reference>
<dbReference type="InterPro" id="IPR039422">
    <property type="entry name" value="MarR/SlyA-like"/>
</dbReference>
<dbReference type="InterPro" id="IPR036390">
    <property type="entry name" value="WH_DNA-bd_sf"/>
</dbReference>
<evidence type="ECO:0000259" key="1">
    <source>
        <dbReference type="PROSITE" id="PS50995"/>
    </source>
</evidence>
<proteinExistence type="predicted"/>
<dbReference type="InterPro" id="IPR000835">
    <property type="entry name" value="HTH_MarR-typ"/>
</dbReference>
<comment type="caution">
    <text evidence="2">The sequence shown here is derived from an EMBL/GenBank/DDBJ whole genome shotgun (WGS) entry which is preliminary data.</text>
</comment>
<dbReference type="SMART" id="SM00347">
    <property type="entry name" value="HTH_MARR"/>
    <property type="match status" value="1"/>
</dbReference>
<name>A0A838WWK1_9CORY</name>
<sequence length="153" mass="16741">MSLTTIPARTLSASWEQVAAIVAAVDATLGKWLVDNYNIGLTEYRAVLHLSRTSDRELRITELANRVGLTQSSATRLVGRMEAKGLAFRDTCPDDGRGVFAVITDAGLKVVAEIREPYETKICELLGDAAKQYPQLNLADLDQSFQTISKLIS</sequence>
<dbReference type="Gene3D" id="1.10.10.10">
    <property type="entry name" value="Winged helix-like DNA-binding domain superfamily/Winged helix DNA-binding domain"/>
    <property type="match status" value="1"/>
</dbReference>
<dbReference type="RefSeq" id="WP_181730185.1">
    <property type="nucleotide sequence ID" value="NZ_JACEOR010000605.1"/>
</dbReference>
<dbReference type="EMBL" id="JACEOR010000605">
    <property type="protein sequence ID" value="MBA4506229.1"/>
    <property type="molecule type" value="Genomic_DNA"/>
</dbReference>
<dbReference type="Proteomes" id="UP000580709">
    <property type="component" value="Unassembled WGS sequence"/>
</dbReference>
<dbReference type="PROSITE" id="PS50995">
    <property type="entry name" value="HTH_MARR_2"/>
    <property type="match status" value="1"/>
</dbReference>
<evidence type="ECO:0000313" key="3">
    <source>
        <dbReference type="Proteomes" id="UP000580709"/>
    </source>
</evidence>
<dbReference type="Pfam" id="PF12802">
    <property type="entry name" value="MarR_2"/>
    <property type="match status" value="1"/>
</dbReference>
<dbReference type="SUPFAM" id="SSF46785">
    <property type="entry name" value="Winged helix' DNA-binding domain"/>
    <property type="match status" value="1"/>
</dbReference>
<dbReference type="PANTHER" id="PTHR33164">
    <property type="entry name" value="TRANSCRIPTIONAL REGULATOR, MARR FAMILY"/>
    <property type="match status" value="1"/>
</dbReference>
<dbReference type="GO" id="GO:0006950">
    <property type="term" value="P:response to stress"/>
    <property type="evidence" value="ECO:0007669"/>
    <property type="project" value="TreeGrafter"/>
</dbReference>
<keyword evidence="3" id="KW-1185">Reference proteome</keyword>
<accession>A0A838WWK1</accession>
<dbReference type="PANTHER" id="PTHR33164:SF99">
    <property type="entry name" value="MARR FAMILY REGULATORY PROTEIN"/>
    <property type="match status" value="1"/>
</dbReference>
<feature type="domain" description="HTH marR-type" evidence="1">
    <location>
        <begin position="1"/>
        <end position="153"/>
    </location>
</feature>